<accession>A0A2W2AVW2</accession>
<evidence type="ECO:0000259" key="2">
    <source>
        <dbReference type="Pfam" id="PF07885"/>
    </source>
</evidence>
<feature type="transmembrane region" description="Helical" evidence="1">
    <location>
        <begin position="85"/>
        <end position="102"/>
    </location>
</feature>
<dbReference type="AlphaFoldDB" id="A0A2W2AVW2"/>
<comment type="caution">
    <text evidence="3">The sequence shown here is derived from an EMBL/GenBank/DDBJ whole genome shotgun (WGS) entry which is preliminary data.</text>
</comment>
<dbReference type="Pfam" id="PF07885">
    <property type="entry name" value="Ion_trans_2"/>
    <property type="match status" value="1"/>
</dbReference>
<keyword evidence="3" id="KW-0813">Transport</keyword>
<feature type="transmembrane region" description="Helical" evidence="1">
    <location>
        <begin position="109"/>
        <end position="129"/>
    </location>
</feature>
<feature type="transmembrane region" description="Helical" evidence="1">
    <location>
        <begin position="6"/>
        <end position="27"/>
    </location>
</feature>
<evidence type="ECO:0000256" key="1">
    <source>
        <dbReference type="SAM" id="Phobius"/>
    </source>
</evidence>
<protein>
    <submittedName>
        <fullName evidence="3">Two pore domain potassium channel family protein</fullName>
    </submittedName>
</protein>
<dbReference type="RefSeq" id="WP_111196600.1">
    <property type="nucleotide sequence ID" value="NZ_QKVK01000002.1"/>
</dbReference>
<dbReference type="Gene3D" id="1.10.287.70">
    <property type="match status" value="1"/>
</dbReference>
<reference evidence="4" key="1">
    <citation type="submission" date="2018-06" db="EMBL/GenBank/DDBJ databases">
        <title>Aestuariibacter litoralis strain KCTC 52945T.</title>
        <authorList>
            <person name="Li X."/>
            <person name="Salam N."/>
            <person name="Li J.-L."/>
            <person name="Chen Y.-M."/>
            <person name="Yang Z.-W."/>
            <person name="Zhang L.-Y."/>
            <person name="Han M.-X."/>
            <person name="Xiao M."/>
            <person name="Li W.-J."/>
        </authorList>
    </citation>
    <scope>NUCLEOTIDE SEQUENCE [LARGE SCALE GENOMIC DNA]</scope>
    <source>
        <strain evidence="4">KCTC 52945</strain>
    </source>
</reference>
<keyword evidence="1" id="KW-0472">Membrane</keyword>
<dbReference type="SUPFAM" id="SSF81324">
    <property type="entry name" value="Voltage-gated potassium channels"/>
    <property type="match status" value="1"/>
</dbReference>
<keyword evidence="4" id="KW-1185">Reference proteome</keyword>
<dbReference type="GO" id="GO:0034220">
    <property type="term" value="P:monoatomic ion transmembrane transport"/>
    <property type="evidence" value="ECO:0007669"/>
    <property type="project" value="UniProtKB-KW"/>
</dbReference>
<dbReference type="InterPro" id="IPR013099">
    <property type="entry name" value="K_chnl_dom"/>
</dbReference>
<dbReference type="Proteomes" id="UP000248795">
    <property type="component" value="Unassembled WGS sequence"/>
</dbReference>
<feature type="transmembrane region" description="Helical" evidence="1">
    <location>
        <begin position="48"/>
        <end position="73"/>
    </location>
</feature>
<dbReference type="EMBL" id="QKVK01000002">
    <property type="protein sequence ID" value="PZF77852.1"/>
    <property type="molecule type" value="Genomic_DNA"/>
</dbReference>
<evidence type="ECO:0000313" key="3">
    <source>
        <dbReference type="EMBL" id="PZF77852.1"/>
    </source>
</evidence>
<keyword evidence="1" id="KW-0812">Transmembrane</keyword>
<organism evidence="3 4">
    <name type="scientific">Aestuariivirga litoralis</name>
    <dbReference type="NCBI Taxonomy" id="2650924"/>
    <lineage>
        <taxon>Bacteria</taxon>
        <taxon>Pseudomonadati</taxon>
        <taxon>Pseudomonadota</taxon>
        <taxon>Alphaproteobacteria</taxon>
        <taxon>Hyphomicrobiales</taxon>
        <taxon>Aestuariivirgaceae</taxon>
        <taxon>Aestuariivirga</taxon>
    </lineage>
</organism>
<keyword evidence="1" id="KW-1133">Transmembrane helix</keyword>
<feature type="domain" description="Potassium channel" evidence="2">
    <location>
        <begin position="63"/>
        <end position="133"/>
    </location>
</feature>
<gene>
    <name evidence="3" type="ORF">DK847_05340</name>
</gene>
<sequence>MIYQLVLGTFVITVNAIFQAELFSAFAQKLEKVIVHLRRVFRRFTNTATIVICVLFVMAVQTVNVWVWGLTFYFAGVFSELEPSLYFSLVSFSTLGFGDIVLDEKWRMLSGLAAANGLLSFGWSTAYMVELVRRTQ</sequence>
<evidence type="ECO:0000313" key="4">
    <source>
        <dbReference type="Proteomes" id="UP000248795"/>
    </source>
</evidence>
<keyword evidence="3" id="KW-0407">Ion channel</keyword>
<proteinExistence type="predicted"/>
<keyword evidence="3" id="KW-0406">Ion transport</keyword>
<name>A0A2W2AVW2_9HYPH</name>